<evidence type="ECO:0000313" key="3">
    <source>
        <dbReference type="EMBL" id="MFD2187132.1"/>
    </source>
</evidence>
<dbReference type="EMBL" id="JBHUHY010000007">
    <property type="protein sequence ID" value="MFD2187132.1"/>
    <property type="molecule type" value="Genomic_DNA"/>
</dbReference>
<dbReference type="PANTHER" id="PTHR35174:SF1">
    <property type="entry name" value="BLL0086 PROTEIN"/>
    <property type="match status" value="1"/>
</dbReference>
<dbReference type="PANTHER" id="PTHR35174">
    <property type="entry name" value="BLL7171 PROTEIN-RELATED"/>
    <property type="match status" value="1"/>
</dbReference>
<dbReference type="InterPro" id="IPR011008">
    <property type="entry name" value="Dimeric_a/b-barrel"/>
</dbReference>
<comment type="similarity">
    <text evidence="1">Belongs to the YciI family.</text>
</comment>
<comment type="caution">
    <text evidence="3">The sequence shown here is derived from an EMBL/GenBank/DDBJ whole genome shotgun (WGS) entry which is preliminary data.</text>
</comment>
<gene>
    <name evidence="3" type="ORF">ACFSJT_10055</name>
</gene>
<dbReference type="Pfam" id="PF03795">
    <property type="entry name" value="YCII"/>
    <property type="match status" value="1"/>
</dbReference>
<proteinExistence type="inferred from homology"/>
<dbReference type="SUPFAM" id="SSF54909">
    <property type="entry name" value="Dimeric alpha+beta barrel"/>
    <property type="match status" value="1"/>
</dbReference>
<dbReference type="Proteomes" id="UP001597344">
    <property type="component" value="Unassembled WGS sequence"/>
</dbReference>
<sequence length="113" mass="12602">MKEFLLIIRGGDDESGHRSPEEMQKHMQHWQRWMSGLAEEGKFVGGQPLKSEGKTIVEGGSRVIDRPLAEGKELVGGYLLIHADSLEDATNISKDCPGFEYNCSVEVREISPM</sequence>
<evidence type="ECO:0000313" key="4">
    <source>
        <dbReference type="Proteomes" id="UP001597344"/>
    </source>
</evidence>
<dbReference type="InterPro" id="IPR005545">
    <property type="entry name" value="YCII"/>
</dbReference>
<evidence type="ECO:0000259" key="2">
    <source>
        <dbReference type="Pfam" id="PF03795"/>
    </source>
</evidence>
<reference evidence="4" key="1">
    <citation type="journal article" date="2019" name="Int. J. Syst. Evol. Microbiol.">
        <title>The Global Catalogue of Microorganisms (GCM) 10K type strain sequencing project: providing services to taxonomists for standard genome sequencing and annotation.</title>
        <authorList>
            <consortium name="The Broad Institute Genomics Platform"/>
            <consortium name="The Broad Institute Genome Sequencing Center for Infectious Disease"/>
            <person name="Wu L."/>
            <person name="Ma J."/>
        </authorList>
    </citation>
    <scope>NUCLEOTIDE SEQUENCE [LARGE SCALE GENOMIC DNA]</scope>
    <source>
        <strain evidence="4">DT92</strain>
    </source>
</reference>
<dbReference type="RefSeq" id="WP_378320127.1">
    <property type="nucleotide sequence ID" value="NZ_JBHUHY010000007.1"/>
</dbReference>
<feature type="domain" description="YCII-related" evidence="2">
    <location>
        <begin position="15"/>
        <end position="112"/>
    </location>
</feature>
<evidence type="ECO:0000256" key="1">
    <source>
        <dbReference type="ARBA" id="ARBA00007689"/>
    </source>
</evidence>
<keyword evidence="4" id="KW-1185">Reference proteome</keyword>
<name>A0ABW5AYK5_9FLAO</name>
<protein>
    <submittedName>
        <fullName evidence="3">YciI family protein</fullName>
    </submittedName>
</protein>
<organism evidence="3 4">
    <name type="scientific">Aquimarina celericrescens</name>
    <dbReference type="NCBI Taxonomy" id="1964542"/>
    <lineage>
        <taxon>Bacteria</taxon>
        <taxon>Pseudomonadati</taxon>
        <taxon>Bacteroidota</taxon>
        <taxon>Flavobacteriia</taxon>
        <taxon>Flavobacteriales</taxon>
        <taxon>Flavobacteriaceae</taxon>
        <taxon>Aquimarina</taxon>
    </lineage>
</organism>
<dbReference type="Gene3D" id="3.30.70.1060">
    <property type="entry name" value="Dimeric alpha+beta barrel"/>
    <property type="match status" value="1"/>
</dbReference>
<accession>A0ABW5AYK5</accession>